<accession>A0A5N6KAZ8</accession>
<dbReference type="EMBL" id="VIGI01000005">
    <property type="protein sequence ID" value="KAB8300367.1"/>
    <property type="molecule type" value="Genomic_DNA"/>
</dbReference>
<dbReference type="AlphaFoldDB" id="A0A5N6KAZ8"/>
<dbReference type="InterPro" id="IPR053267">
    <property type="entry name" value="Verrucosidin_biosynth-assoc"/>
</dbReference>
<name>A0A5N6KAZ8_MONLA</name>
<protein>
    <recommendedName>
        <fullName evidence="4">Ilp is an apoptosis inhibitor</fullName>
    </recommendedName>
</protein>
<feature type="region of interest" description="Disordered" evidence="1">
    <location>
        <begin position="228"/>
        <end position="255"/>
    </location>
</feature>
<reference evidence="2 3" key="1">
    <citation type="submission" date="2019-06" db="EMBL/GenBank/DDBJ databases">
        <title>Genome Sequence of the Brown Rot Fungal Pathogen Monilinia laxa.</title>
        <authorList>
            <person name="De Miccolis Angelini R.M."/>
            <person name="Landi L."/>
            <person name="Abate D."/>
            <person name="Pollastro S."/>
            <person name="Romanazzi G."/>
            <person name="Faretra F."/>
        </authorList>
    </citation>
    <scope>NUCLEOTIDE SEQUENCE [LARGE SCALE GENOMIC DNA]</scope>
    <source>
        <strain evidence="2 3">Mlax316</strain>
    </source>
</reference>
<sequence length="255" mass="29373">MAYHSQAGPSNPNLRPPPQQYQQRPASYGDAPAGNENQGQGQEPEAGFDTVNWYRHYIQCHEYFLDRAQHDFYVQAVAAFINIQLPYQRQPYPVNRASASWSGENLTDRQEKNHPPGYPQPVSLLPYIKRLVVTGHDDNRILGTWFGADWVQGIGTIHEMERRNYLFASKSKEWLDVKKYYDDSPAAEQSTPYMIPPPRVQEVELHHADEAWSNWMAMQDWVIGPRTPEGLLPPARSHTPQYKSPRIKRECDLDG</sequence>
<proteinExistence type="predicted"/>
<dbReference type="Proteomes" id="UP000326757">
    <property type="component" value="Unassembled WGS sequence"/>
</dbReference>
<gene>
    <name evidence="2" type="ORF">EYC80_000550</name>
</gene>
<comment type="caution">
    <text evidence="2">The sequence shown here is derived from an EMBL/GenBank/DDBJ whole genome shotgun (WGS) entry which is preliminary data.</text>
</comment>
<evidence type="ECO:0000256" key="1">
    <source>
        <dbReference type="SAM" id="MobiDB-lite"/>
    </source>
</evidence>
<dbReference type="PANTHER" id="PTHR42087:SF1">
    <property type="entry name" value="ILP IS AN APOPTOSIS INHIBITOR"/>
    <property type="match status" value="1"/>
</dbReference>
<dbReference type="OrthoDB" id="5335812at2759"/>
<keyword evidence="3" id="KW-1185">Reference proteome</keyword>
<evidence type="ECO:0008006" key="4">
    <source>
        <dbReference type="Google" id="ProtNLM"/>
    </source>
</evidence>
<organism evidence="2 3">
    <name type="scientific">Monilinia laxa</name>
    <name type="common">Brown rot fungus</name>
    <name type="synonym">Sclerotinia laxa</name>
    <dbReference type="NCBI Taxonomy" id="61186"/>
    <lineage>
        <taxon>Eukaryota</taxon>
        <taxon>Fungi</taxon>
        <taxon>Dikarya</taxon>
        <taxon>Ascomycota</taxon>
        <taxon>Pezizomycotina</taxon>
        <taxon>Leotiomycetes</taxon>
        <taxon>Helotiales</taxon>
        <taxon>Sclerotiniaceae</taxon>
        <taxon>Monilinia</taxon>
    </lineage>
</organism>
<evidence type="ECO:0000313" key="3">
    <source>
        <dbReference type="Proteomes" id="UP000326757"/>
    </source>
</evidence>
<dbReference type="PANTHER" id="PTHR42087">
    <property type="entry name" value="ILP IS AN APOPTOSIS INHIBITOR"/>
    <property type="match status" value="1"/>
</dbReference>
<evidence type="ECO:0000313" key="2">
    <source>
        <dbReference type="EMBL" id="KAB8300367.1"/>
    </source>
</evidence>
<feature type="region of interest" description="Disordered" evidence="1">
    <location>
        <begin position="1"/>
        <end position="46"/>
    </location>
</feature>